<dbReference type="InterPro" id="IPR032675">
    <property type="entry name" value="LRR_dom_sf"/>
</dbReference>
<keyword evidence="1" id="KW-0677">Repeat</keyword>
<evidence type="ECO:0000313" key="2">
    <source>
        <dbReference type="EMBL" id="CAF1133145.1"/>
    </source>
</evidence>
<dbReference type="SUPFAM" id="SSF52047">
    <property type="entry name" value="RNI-like"/>
    <property type="match status" value="1"/>
</dbReference>
<dbReference type="PANTHER" id="PTHR24111:SF0">
    <property type="entry name" value="LEUCINE-RICH REPEAT-CONTAINING PROTEIN"/>
    <property type="match status" value="1"/>
</dbReference>
<sequence>PQLDLDSTQLSDRVGQALAEALKVNKTLTQLDLGFNQISDRGGEAEALKVDNTLTQLDLPGNEISARGGEVLGDISDCAKQNGTMPHYTTFNYENILGILNRLTHGTNGNVQQIITHLKFRYV</sequence>
<evidence type="ECO:0000313" key="3">
    <source>
        <dbReference type="EMBL" id="CAF3896966.1"/>
    </source>
</evidence>
<evidence type="ECO:0000313" key="4">
    <source>
        <dbReference type="Proteomes" id="UP000663829"/>
    </source>
</evidence>
<dbReference type="Proteomes" id="UP000663829">
    <property type="component" value="Unassembled WGS sequence"/>
</dbReference>
<keyword evidence="4" id="KW-1185">Reference proteome</keyword>
<accession>A0A814RH54</accession>
<protein>
    <recommendedName>
        <fullName evidence="5">Tropomodulin</fullName>
    </recommendedName>
</protein>
<gene>
    <name evidence="2" type="ORF">GPM918_LOCUS20303</name>
    <name evidence="3" type="ORF">SRO942_LOCUS20300</name>
</gene>
<dbReference type="OrthoDB" id="120976at2759"/>
<organism evidence="2 4">
    <name type="scientific">Didymodactylos carnosus</name>
    <dbReference type="NCBI Taxonomy" id="1234261"/>
    <lineage>
        <taxon>Eukaryota</taxon>
        <taxon>Metazoa</taxon>
        <taxon>Spiralia</taxon>
        <taxon>Gnathifera</taxon>
        <taxon>Rotifera</taxon>
        <taxon>Eurotatoria</taxon>
        <taxon>Bdelloidea</taxon>
        <taxon>Philodinida</taxon>
        <taxon>Philodinidae</taxon>
        <taxon>Didymodactylos</taxon>
    </lineage>
</organism>
<evidence type="ECO:0000256" key="1">
    <source>
        <dbReference type="ARBA" id="ARBA00022737"/>
    </source>
</evidence>
<dbReference type="Gene3D" id="3.80.10.10">
    <property type="entry name" value="Ribonuclease Inhibitor"/>
    <property type="match status" value="1"/>
</dbReference>
<dbReference type="Pfam" id="PF13516">
    <property type="entry name" value="LRR_6"/>
    <property type="match status" value="2"/>
</dbReference>
<evidence type="ECO:0008006" key="5">
    <source>
        <dbReference type="Google" id="ProtNLM"/>
    </source>
</evidence>
<comment type="caution">
    <text evidence="2">The sequence shown here is derived from an EMBL/GenBank/DDBJ whole genome shotgun (WGS) entry which is preliminary data.</text>
</comment>
<dbReference type="EMBL" id="CAJNOQ010006385">
    <property type="protein sequence ID" value="CAF1133145.1"/>
    <property type="molecule type" value="Genomic_DNA"/>
</dbReference>
<dbReference type="InterPro" id="IPR001611">
    <property type="entry name" value="Leu-rich_rpt"/>
</dbReference>
<name>A0A814RH54_9BILA</name>
<dbReference type="PANTHER" id="PTHR24111">
    <property type="entry name" value="LEUCINE-RICH REPEAT-CONTAINING PROTEIN 34"/>
    <property type="match status" value="1"/>
</dbReference>
<dbReference type="AlphaFoldDB" id="A0A814RH54"/>
<dbReference type="InterPro" id="IPR052201">
    <property type="entry name" value="LRR-containing_regulator"/>
</dbReference>
<proteinExistence type="predicted"/>
<dbReference type="Proteomes" id="UP000681722">
    <property type="component" value="Unassembled WGS sequence"/>
</dbReference>
<dbReference type="EMBL" id="CAJOBC010006385">
    <property type="protein sequence ID" value="CAF3896966.1"/>
    <property type="molecule type" value="Genomic_DNA"/>
</dbReference>
<feature type="non-terminal residue" evidence="2">
    <location>
        <position position="1"/>
    </location>
</feature>
<reference evidence="2" key="1">
    <citation type="submission" date="2021-02" db="EMBL/GenBank/DDBJ databases">
        <authorList>
            <person name="Nowell W R."/>
        </authorList>
    </citation>
    <scope>NUCLEOTIDE SEQUENCE</scope>
</reference>